<sequence length="381" mass="44182">MVLKGIKIKLYPTEKQKIFIDRNLALNRFVWNQLLAMQGARHENGGRYVGKYAMHNLMKPLKWEFPFLKEADSTSLEYTSDDLDAAFLRFFNKQNGYPRFKSRKRPKSTYTTKCINNSITVVDNHYIQMPKLKLVKCHGAHRITGRIMRATIRKEPDGSYTATILVEEAVPILPKTGAIVGLDMGITHLVIQSDGYKLKNKQFERALAKQKRIWQRKFARRRERALREIAAAKANGVELQLTDFKNLQKAKQQVARINKRIKNQRLNYLHHYTTQLVKEHDIIVMEDLKTKNLMKNHHLARSIADASWGIIKNLLTYKCAWHKKELILVKPHYTSQTCSHCGMNTGKKPLHIRMFNCPHCHTVGIDRDINAAVNIRNKAFA</sequence>
<dbReference type="Pfam" id="PF07282">
    <property type="entry name" value="Cas12f1-like_TNB"/>
    <property type="match status" value="1"/>
</dbReference>
<dbReference type="InterPro" id="IPR010095">
    <property type="entry name" value="Cas12f1-like_TNB"/>
</dbReference>
<evidence type="ECO:0000256" key="2">
    <source>
        <dbReference type="ARBA" id="ARBA00011044"/>
    </source>
</evidence>
<keyword evidence="3" id="KW-0815">Transposition</keyword>
<dbReference type="GeneID" id="94552431"/>
<evidence type="ECO:0000259" key="10">
    <source>
        <dbReference type="Pfam" id="PF12323"/>
    </source>
</evidence>
<dbReference type="InterPro" id="IPR021027">
    <property type="entry name" value="Transposase_put_HTH"/>
</dbReference>
<dbReference type="GO" id="GO:0006310">
    <property type="term" value="P:DNA recombination"/>
    <property type="evidence" value="ECO:0007669"/>
    <property type="project" value="UniProtKB-KW"/>
</dbReference>
<dbReference type="KEGG" id="jpo:G7058_04005"/>
<keyword evidence="4" id="KW-0479">Metal-binding</keyword>
<keyword evidence="12" id="KW-1185">Reference proteome</keyword>
<evidence type="ECO:0000259" key="9">
    <source>
        <dbReference type="Pfam" id="PF07282"/>
    </source>
</evidence>
<dbReference type="EMBL" id="CP049889">
    <property type="protein sequence ID" value="QIK51294.1"/>
    <property type="molecule type" value="Genomic_DNA"/>
</dbReference>
<evidence type="ECO:0000256" key="5">
    <source>
        <dbReference type="ARBA" id="ARBA00022833"/>
    </source>
</evidence>
<dbReference type="AlphaFoldDB" id="A0A6G7WGA2"/>
<evidence type="ECO:0000256" key="4">
    <source>
        <dbReference type="ARBA" id="ARBA00022723"/>
    </source>
</evidence>
<dbReference type="InterPro" id="IPR051399">
    <property type="entry name" value="RNA-guided_DNA_endo/Transpos"/>
</dbReference>
<dbReference type="GO" id="GO:0003677">
    <property type="term" value="F:DNA binding"/>
    <property type="evidence" value="ECO:0007669"/>
    <property type="project" value="UniProtKB-KW"/>
</dbReference>
<dbReference type="NCBIfam" id="TIGR01766">
    <property type="entry name" value="IS200/IS605 family accessory protein TnpB-like domain"/>
    <property type="match status" value="1"/>
</dbReference>
<evidence type="ECO:0000256" key="3">
    <source>
        <dbReference type="ARBA" id="ARBA00022578"/>
    </source>
</evidence>
<dbReference type="GO" id="GO:0046872">
    <property type="term" value="F:metal ion binding"/>
    <property type="evidence" value="ECO:0007669"/>
    <property type="project" value="UniProtKB-KW"/>
</dbReference>
<keyword evidence="7" id="KW-0233">DNA recombination</keyword>
<evidence type="ECO:0000256" key="1">
    <source>
        <dbReference type="ARBA" id="ARBA00008761"/>
    </source>
</evidence>
<evidence type="ECO:0000256" key="6">
    <source>
        <dbReference type="ARBA" id="ARBA00023125"/>
    </source>
</evidence>
<evidence type="ECO:0000256" key="7">
    <source>
        <dbReference type="ARBA" id="ARBA00023172"/>
    </source>
</evidence>
<dbReference type="Proteomes" id="UP000501830">
    <property type="component" value="Chromosome"/>
</dbReference>
<accession>A0A6G7WGA2</accession>
<dbReference type="RefSeq" id="WP_166062345.1">
    <property type="nucleotide sequence ID" value="NZ_CP049889.1"/>
</dbReference>
<dbReference type="NCBIfam" id="NF040570">
    <property type="entry name" value="guided_TnpB"/>
    <property type="match status" value="1"/>
</dbReference>
<dbReference type="Pfam" id="PF12323">
    <property type="entry name" value="HTH_OrfB_IS605"/>
    <property type="match status" value="1"/>
</dbReference>
<dbReference type="GO" id="GO:0032196">
    <property type="term" value="P:transposition"/>
    <property type="evidence" value="ECO:0007669"/>
    <property type="project" value="UniProtKB-KW"/>
</dbReference>
<evidence type="ECO:0000313" key="11">
    <source>
        <dbReference type="EMBL" id="QIK51294.1"/>
    </source>
</evidence>
<proteinExistence type="inferred from homology"/>
<protein>
    <submittedName>
        <fullName evidence="11">IS200/IS605 family element transposase accessory protein TnpB</fullName>
    </submittedName>
</protein>
<feature type="domain" description="Cas12f1-like TNB" evidence="9">
    <location>
        <begin position="308"/>
        <end position="375"/>
    </location>
</feature>
<keyword evidence="5" id="KW-0862">Zinc</keyword>
<evidence type="ECO:0000313" key="12">
    <source>
        <dbReference type="Proteomes" id="UP000501830"/>
    </source>
</evidence>
<dbReference type="Pfam" id="PF01385">
    <property type="entry name" value="OrfB_IS605"/>
    <property type="match status" value="1"/>
</dbReference>
<evidence type="ECO:0000259" key="8">
    <source>
        <dbReference type="Pfam" id="PF01385"/>
    </source>
</evidence>
<organism evidence="11 12">
    <name type="scientific">Jeotgalibaca porci</name>
    <dbReference type="NCBI Taxonomy" id="1868793"/>
    <lineage>
        <taxon>Bacteria</taxon>
        <taxon>Bacillati</taxon>
        <taxon>Bacillota</taxon>
        <taxon>Bacilli</taxon>
        <taxon>Lactobacillales</taxon>
        <taxon>Carnobacteriaceae</taxon>
        <taxon>Jeotgalibaca</taxon>
    </lineage>
</organism>
<name>A0A6G7WGA2_9LACT</name>
<feature type="domain" description="Probable transposase IS891/IS1136/IS1341" evidence="8">
    <location>
        <begin position="171"/>
        <end position="296"/>
    </location>
</feature>
<comment type="similarity">
    <text evidence="2">In the N-terminal section; belongs to the transposase 2 family.</text>
</comment>
<reference evidence="11 12" key="1">
    <citation type="journal article" date="2017" name="Int. J. Syst. Evol. Microbiol.">
        <title>Jeotgalibaca porci sp. nov. and Jeotgalibaca arthritidis sp. nov., isolated from pigs, and emended description of the genus Jeotgalibaca.</title>
        <authorList>
            <person name="Zamora L."/>
            <person name="Perez-Sancho M."/>
            <person name="Dominguez L."/>
            <person name="Fernandez-Garayzabal J.F."/>
            <person name="Vela A.I."/>
        </authorList>
    </citation>
    <scope>NUCLEOTIDE SEQUENCE [LARGE SCALE GENOMIC DNA]</scope>
    <source>
        <strain evidence="11 12">CCUG 69148</strain>
    </source>
</reference>
<feature type="domain" description="Transposase putative helix-turn-helix" evidence="10">
    <location>
        <begin position="1"/>
        <end position="46"/>
    </location>
</feature>
<dbReference type="InterPro" id="IPR001959">
    <property type="entry name" value="Transposase"/>
</dbReference>
<dbReference type="PANTHER" id="PTHR30405:SF25">
    <property type="entry name" value="RNA-GUIDED DNA ENDONUCLEASE INSQ-RELATED"/>
    <property type="match status" value="1"/>
</dbReference>
<keyword evidence="6" id="KW-0238">DNA-binding</keyword>
<dbReference type="PANTHER" id="PTHR30405">
    <property type="entry name" value="TRANSPOSASE"/>
    <property type="match status" value="1"/>
</dbReference>
<gene>
    <name evidence="11" type="primary">tnpB</name>
    <name evidence="11" type="ORF">G7058_04005</name>
</gene>
<comment type="similarity">
    <text evidence="1">In the C-terminal section; belongs to the transposase 35 family.</text>
</comment>